<sequence length="320" mass="33779">MANLSTPMAIRVAATLRIADRISEGLTDPDGLADAVGADRDALRRLLRHLVVRGVLTHSPDDGYGLTPLGGALREDHPAGLRAWFDIGTGGRGELSFVDLLHSVRTGGAAFPVRYGRGFWEDLADDPERAAVFHRGLGRDVARREGEVAAALDWSRTRSVVDVGGGDGSLLRSLLLAHPRLSGTVLDLADAAERAREEFAAAGLATRARAVAGSFFEPLPAGADVYLLSLVLHDWDDDACVAVLSRCAAAAGPRGTVLVVESVGAAGDARHTGMDLRMLCLYGARERDADDFTALAARAGLRLAGVRLGDRTASFELRAA</sequence>
<dbReference type="InterPro" id="IPR036388">
    <property type="entry name" value="WH-like_DNA-bd_sf"/>
</dbReference>
<dbReference type="InterPro" id="IPR029063">
    <property type="entry name" value="SAM-dependent_MTases_sf"/>
</dbReference>
<dbReference type="GO" id="GO:0008168">
    <property type="term" value="F:methyltransferase activity"/>
    <property type="evidence" value="ECO:0007669"/>
    <property type="project" value="UniProtKB-KW"/>
</dbReference>
<reference evidence="6 7" key="1">
    <citation type="submission" date="2020-03" db="EMBL/GenBank/DDBJ databases">
        <title>Draft genome of Streptomyces sp. ventii, isolated from the Axial Seamount in the Pacific Ocean, and resequencing of the two type strains Streptomyces lonarensis strain NCL 716 and Streptomyces bohaiensis strain 11A07.</title>
        <authorList>
            <person name="Loughran R.M."/>
            <person name="Pfannmuller K.M."/>
            <person name="Wasson B.J."/>
            <person name="Deadmond M.C."/>
            <person name="Paddock B.E."/>
            <person name="Koyack M.J."/>
            <person name="Gallegos D.A."/>
            <person name="Mitchell E.A."/>
            <person name="Ushijima B."/>
            <person name="Saw J.H."/>
            <person name="Mcphail K.L."/>
            <person name="Videau P."/>
        </authorList>
    </citation>
    <scope>NUCLEOTIDE SEQUENCE [LARGE SCALE GENOMIC DNA]</scope>
    <source>
        <strain evidence="7">5675061</strain>
    </source>
</reference>
<evidence type="ECO:0000256" key="2">
    <source>
        <dbReference type="ARBA" id="ARBA00022679"/>
    </source>
</evidence>
<keyword evidence="3" id="KW-0949">S-adenosyl-L-methionine</keyword>
<dbReference type="InterPro" id="IPR012967">
    <property type="entry name" value="COMT_dimerisation"/>
</dbReference>
<feature type="domain" description="O-methyltransferase dimerisation" evidence="5">
    <location>
        <begin position="5"/>
        <end position="72"/>
    </location>
</feature>
<gene>
    <name evidence="6" type="ORF">HCJ92_06460</name>
</gene>
<dbReference type="EMBL" id="JAAVJB010000030">
    <property type="protein sequence ID" value="NJP65945.1"/>
    <property type="molecule type" value="Genomic_DNA"/>
</dbReference>
<dbReference type="PANTHER" id="PTHR43712:SF2">
    <property type="entry name" value="O-METHYLTRANSFERASE CICE"/>
    <property type="match status" value="1"/>
</dbReference>
<keyword evidence="7" id="KW-1185">Reference proteome</keyword>
<dbReference type="PROSITE" id="PS51683">
    <property type="entry name" value="SAM_OMT_II"/>
    <property type="match status" value="1"/>
</dbReference>
<dbReference type="Gene3D" id="1.10.287.1350">
    <property type="match status" value="1"/>
</dbReference>
<comment type="caution">
    <text evidence="6">The sequence shown here is derived from an EMBL/GenBank/DDBJ whole genome shotgun (WGS) entry which is preliminary data.</text>
</comment>
<dbReference type="Pfam" id="PF08100">
    <property type="entry name" value="Dimerisation"/>
    <property type="match status" value="1"/>
</dbReference>
<dbReference type="Gene3D" id="3.40.50.150">
    <property type="entry name" value="Vaccinia Virus protein VP39"/>
    <property type="match status" value="1"/>
</dbReference>
<name>A0ABX1ANU5_9ACTN</name>
<dbReference type="InterPro" id="IPR001077">
    <property type="entry name" value="COMT_C"/>
</dbReference>
<evidence type="ECO:0000259" key="5">
    <source>
        <dbReference type="Pfam" id="PF08100"/>
    </source>
</evidence>
<dbReference type="Proteomes" id="UP000746503">
    <property type="component" value="Unassembled WGS sequence"/>
</dbReference>
<evidence type="ECO:0000256" key="1">
    <source>
        <dbReference type="ARBA" id="ARBA00022603"/>
    </source>
</evidence>
<evidence type="ECO:0000259" key="4">
    <source>
        <dbReference type="Pfam" id="PF00891"/>
    </source>
</evidence>
<evidence type="ECO:0000256" key="3">
    <source>
        <dbReference type="ARBA" id="ARBA00022691"/>
    </source>
</evidence>
<dbReference type="InterPro" id="IPR036390">
    <property type="entry name" value="WH_DNA-bd_sf"/>
</dbReference>
<keyword evidence="2" id="KW-0808">Transferase</keyword>
<dbReference type="SUPFAM" id="SSF53335">
    <property type="entry name" value="S-adenosyl-L-methionine-dependent methyltransferases"/>
    <property type="match status" value="1"/>
</dbReference>
<dbReference type="Pfam" id="PF00891">
    <property type="entry name" value="Methyltransf_2"/>
    <property type="match status" value="1"/>
</dbReference>
<evidence type="ECO:0000313" key="7">
    <source>
        <dbReference type="Proteomes" id="UP000746503"/>
    </source>
</evidence>
<keyword evidence="1 6" id="KW-0489">Methyltransferase</keyword>
<dbReference type="PANTHER" id="PTHR43712">
    <property type="entry name" value="PUTATIVE (AFU_ORTHOLOGUE AFUA_4G14580)-RELATED"/>
    <property type="match status" value="1"/>
</dbReference>
<evidence type="ECO:0000313" key="6">
    <source>
        <dbReference type="EMBL" id="NJP65945.1"/>
    </source>
</evidence>
<protein>
    <submittedName>
        <fullName evidence="6">Methyltransferase</fullName>
    </submittedName>
</protein>
<dbReference type="SUPFAM" id="SSF46785">
    <property type="entry name" value="Winged helix' DNA-binding domain"/>
    <property type="match status" value="1"/>
</dbReference>
<dbReference type="PIRSF" id="PIRSF005739">
    <property type="entry name" value="O-mtase"/>
    <property type="match status" value="1"/>
</dbReference>
<dbReference type="GO" id="GO:0032259">
    <property type="term" value="P:methylation"/>
    <property type="evidence" value="ECO:0007669"/>
    <property type="project" value="UniProtKB-KW"/>
</dbReference>
<organism evidence="6 7">
    <name type="scientific">Streptomyces spiramenti</name>
    <dbReference type="NCBI Taxonomy" id="2720606"/>
    <lineage>
        <taxon>Bacteria</taxon>
        <taxon>Bacillati</taxon>
        <taxon>Actinomycetota</taxon>
        <taxon>Actinomycetes</taxon>
        <taxon>Kitasatosporales</taxon>
        <taxon>Streptomycetaceae</taxon>
        <taxon>Streptomyces</taxon>
    </lineage>
</organism>
<accession>A0ABX1ANU5</accession>
<feature type="domain" description="O-methyltransferase C-terminal" evidence="4">
    <location>
        <begin position="98"/>
        <end position="301"/>
    </location>
</feature>
<proteinExistence type="predicted"/>
<dbReference type="Gene3D" id="1.10.10.10">
    <property type="entry name" value="Winged helix-like DNA-binding domain superfamily/Winged helix DNA-binding domain"/>
    <property type="match status" value="1"/>
</dbReference>
<dbReference type="InterPro" id="IPR016461">
    <property type="entry name" value="COMT-like"/>
</dbReference>